<dbReference type="PANTHER" id="PTHR21621">
    <property type="entry name" value="RIBOSOMAL PROTEIN S6 MODIFICATION PROTEIN"/>
    <property type="match status" value="1"/>
</dbReference>
<organism evidence="3 4">
    <name type="scientific">Ramlibacter agri</name>
    <dbReference type="NCBI Taxonomy" id="2728837"/>
    <lineage>
        <taxon>Bacteria</taxon>
        <taxon>Pseudomonadati</taxon>
        <taxon>Pseudomonadota</taxon>
        <taxon>Betaproteobacteria</taxon>
        <taxon>Burkholderiales</taxon>
        <taxon>Comamonadaceae</taxon>
        <taxon>Ramlibacter</taxon>
    </lineage>
</organism>
<dbReference type="RefSeq" id="WP_169420254.1">
    <property type="nucleotide sequence ID" value="NZ_JABBFX010000002.1"/>
</dbReference>
<keyword evidence="1" id="KW-0067">ATP-binding</keyword>
<dbReference type="EC" id="6.3.2.30" evidence="3"/>
<comment type="caution">
    <text evidence="3">The sequence shown here is derived from an EMBL/GenBank/DDBJ whole genome shotgun (WGS) entry which is preliminary data.</text>
</comment>
<evidence type="ECO:0000313" key="3">
    <source>
        <dbReference type="EMBL" id="NML45952.1"/>
    </source>
</evidence>
<proteinExistence type="predicted"/>
<dbReference type="Gene3D" id="3.30.1490.20">
    <property type="entry name" value="ATP-grasp fold, A domain"/>
    <property type="match status" value="1"/>
</dbReference>
<evidence type="ECO:0000313" key="4">
    <source>
        <dbReference type="Proteomes" id="UP000541185"/>
    </source>
</evidence>
<dbReference type="AlphaFoldDB" id="A0A848H7P8"/>
<dbReference type="InterPro" id="IPR011761">
    <property type="entry name" value="ATP-grasp"/>
</dbReference>
<dbReference type="EC" id="6.3.2.29" evidence="3"/>
<dbReference type="InterPro" id="IPR011810">
    <property type="entry name" value="Cya_phycin_syn"/>
</dbReference>
<dbReference type="InterPro" id="IPR013815">
    <property type="entry name" value="ATP_grasp_subdomain_1"/>
</dbReference>
<dbReference type="PANTHER" id="PTHR21621:SF0">
    <property type="entry name" value="BETA-CITRYLGLUTAMATE SYNTHASE B-RELATED"/>
    <property type="match status" value="1"/>
</dbReference>
<evidence type="ECO:0000259" key="2">
    <source>
        <dbReference type="PROSITE" id="PS50975"/>
    </source>
</evidence>
<dbReference type="Gene3D" id="3.30.470.20">
    <property type="entry name" value="ATP-grasp fold, B domain"/>
    <property type="match status" value="1"/>
</dbReference>
<keyword evidence="1" id="KW-0547">Nucleotide-binding</keyword>
<gene>
    <name evidence="3" type="primary">cphA</name>
    <name evidence="3" type="ORF">HHL11_19545</name>
</gene>
<dbReference type="InterPro" id="IPR036565">
    <property type="entry name" value="Mur-like_cat_sf"/>
</dbReference>
<dbReference type="GO" id="GO:0018169">
    <property type="term" value="F:ribosomal S6-glutamic acid ligase activity"/>
    <property type="evidence" value="ECO:0007669"/>
    <property type="project" value="TreeGrafter"/>
</dbReference>
<keyword evidence="4" id="KW-1185">Reference proteome</keyword>
<dbReference type="GO" id="GO:0071161">
    <property type="term" value="F:cyanophycin synthetase activity (L-arginine-adding)"/>
    <property type="evidence" value="ECO:0007669"/>
    <property type="project" value="UniProtKB-EC"/>
</dbReference>
<dbReference type="EMBL" id="JABBFX010000002">
    <property type="protein sequence ID" value="NML45952.1"/>
    <property type="molecule type" value="Genomic_DNA"/>
</dbReference>
<dbReference type="GO" id="GO:0046872">
    <property type="term" value="F:metal ion binding"/>
    <property type="evidence" value="ECO:0007669"/>
    <property type="project" value="InterPro"/>
</dbReference>
<dbReference type="InterPro" id="IPR044019">
    <property type="entry name" value="Cyanophycin_syn_N"/>
</dbReference>
<accession>A0A848H7P8</accession>
<dbReference type="GO" id="GO:0005737">
    <property type="term" value="C:cytoplasm"/>
    <property type="evidence" value="ECO:0007669"/>
    <property type="project" value="TreeGrafter"/>
</dbReference>
<dbReference type="PROSITE" id="PS50975">
    <property type="entry name" value="ATP_GRASP"/>
    <property type="match status" value="1"/>
</dbReference>
<feature type="domain" description="ATP-grasp" evidence="2">
    <location>
        <begin position="225"/>
        <end position="480"/>
    </location>
</feature>
<dbReference type="GO" id="GO:0009432">
    <property type="term" value="P:SOS response"/>
    <property type="evidence" value="ECO:0007669"/>
    <property type="project" value="TreeGrafter"/>
</dbReference>
<dbReference type="SUPFAM" id="SSF53623">
    <property type="entry name" value="MurD-like peptide ligases, catalytic domain"/>
    <property type="match status" value="1"/>
</dbReference>
<dbReference type="SUPFAM" id="SSF56059">
    <property type="entry name" value="Glutathione synthetase ATP-binding domain-like"/>
    <property type="match status" value="1"/>
</dbReference>
<dbReference type="GO" id="GO:0071160">
    <property type="term" value="F:cyanophycin synthetase activity (L-aspartate-adding)"/>
    <property type="evidence" value="ECO:0007669"/>
    <property type="project" value="UniProtKB-EC"/>
</dbReference>
<evidence type="ECO:0000256" key="1">
    <source>
        <dbReference type="PROSITE-ProRule" id="PRU00409"/>
    </source>
</evidence>
<dbReference type="Pfam" id="PF13549">
    <property type="entry name" value="ATP-grasp_5"/>
    <property type="match status" value="1"/>
</dbReference>
<dbReference type="NCBIfam" id="TIGR02068">
    <property type="entry name" value="cya_phycin_syn"/>
    <property type="match status" value="1"/>
</dbReference>
<dbReference type="Gene3D" id="3.40.1190.10">
    <property type="entry name" value="Mur-like, catalytic domain"/>
    <property type="match status" value="1"/>
</dbReference>
<keyword evidence="3" id="KW-0436">Ligase</keyword>
<name>A0A848H7P8_9BURK</name>
<protein>
    <submittedName>
        <fullName evidence="3">Cyanophycin synthetase</fullName>
        <ecNumber evidence="3">6.3.2.29</ecNumber>
        <ecNumber evidence="3">6.3.2.30</ecNumber>
    </submittedName>
</protein>
<dbReference type="Proteomes" id="UP000541185">
    <property type="component" value="Unassembled WGS sequence"/>
</dbReference>
<dbReference type="NCBIfam" id="NF010623">
    <property type="entry name" value="PRK14016.1"/>
    <property type="match status" value="1"/>
</dbReference>
<dbReference type="Pfam" id="PF18921">
    <property type="entry name" value="Cyanophycin_syn"/>
    <property type="match status" value="1"/>
</dbReference>
<reference evidence="3 4" key="1">
    <citation type="submission" date="2020-04" db="EMBL/GenBank/DDBJ databases">
        <title>Ramlibacter sp. G-1-2-2 isolated from soil.</title>
        <authorList>
            <person name="Dahal R.H."/>
        </authorList>
    </citation>
    <scope>NUCLEOTIDE SEQUENCE [LARGE SCALE GENOMIC DNA]</scope>
    <source>
        <strain evidence="3 4">G-1-2-2</strain>
    </source>
</reference>
<dbReference type="GO" id="GO:0005524">
    <property type="term" value="F:ATP binding"/>
    <property type="evidence" value="ECO:0007669"/>
    <property type="project" value="UniProtKB-UniRule"/>
</dbReference>
<sequence>MSRKNDIRLLRINYLRGPNLWTYRPVLEVWLDLGELEDWPSNLLPGFADRLTAMLPALIEHHCGVGERGGFLQRLQEGTWSGHVLEHVVIELLNLAGMPTGFGQTRSTSQNGVYRMVFRARDEKVARSALAQGHRLLMAAINEEPFDVAAAVAAVREQVDDSYLGPSTAAIVAAATDRGIPHIRLNDGNLVQLGHGARQRRIWTAETDRTSAIAQGIARDKDLTKRLIAGCGVPVPEGRAAGTPAEAWEAAQDIGLPVVVKPSDGNHGRGVMLDLRTQADVEAAFEVAARHGSEVLVERHIAGDEHRLLVLGGKVVAAARGETAWVNGDGRSSVRQLVDAQINTDPRRGLTEDHPLNRLVLEEDDAILGDLARQGLTPDAVPEAGRKVLIQRNGNVAIDCTDQVHPEVKHVVALAARIVGLDIAGVDLVAQDISRPLHEQGGAIVEVNAGPGLLAHLKPAIGTPRPVGRDIVDSLFPADNGQEHPGRIPVVGITGTRDTARIARRVAWLGHLLGRRVGVACADGLYLDRRCLSAGDARRWDVSHRLLVNRNVQAAVFENDARTILRDGLPYDRCTVGVVTDFDGIEALAEFDVQSPEQLAKVLRTQVDVVLDNGVAVLNAADARVAALGAFCDGEVILYAADPQAPALVAHRGNGARGGRAVFLRDGRPVLATGGAETRLAPLARLARGGLAAETLLVVIAAAWALGIAPDLILAGIETFDAHNAPSPQAA</sequence>